<dbReference type="SUPFAM" id="SSF54534">
    <property type="entry name" value="FKBP-like"/>
    <property type="match status" value="1"/>
</dbReference>
<dbReference type="Pfam" id="PF13145">
    <property type="entry name" value="Rotamase_2"/>
    <property type="match status" value="1"/>
</dbReference>
<evidence type="ECO:0000256" key="2">
    <source>
        <dbReference type="ARBA" id="ARBA00013194"/>
    </source>
</evidence>
<accession>A0A7V5XF81</accession>
<dbReference type="InterPro" id="IPR000297">
    <property type="entry name" value="PPIase_PpiC"/>
</dbReference>
<dbReference type="InterPro" id="IPR046357">
    <property type="entry name" value="PPIase_dom_sf"/>
</dbReference>
<proteinExistence type="predicted"/>
<dbReference type="PANTHER" id="PTHR47245">
    <property type="entry name" value="PEPTIDYLPROLYL ISOMERASE"/>
    <property type="match status" value="1"/>
</dbReference>
<evidence type="ECO:0000256" key="4">
    <source>
        <dbReference type="ARBA" id="ARBA00023110"/>
    </source>
</evidence>
<dbReference type="InterPro" id="IPR050245">
    <property type="entry name" value="PrsA_foldase"/>
</dbReference>
<protein>
    <recommendedName>
        <fullName evidence="2">peptidylprolyl isomerase</fullName>
        <ecNumber evidence="2">5.2.1.8</ecNumber>
    </recommendedName>
</protein>
<dbReference type="PANTHER" id="PTHR47245:SF1">
    <property type="entry name" value="FOLDASE PROTEIN PRSA"/>
    <property type="match status" value="1"/>
</dbReference>
<dbReference type="Gene3D" id="3.10.50.40">
    <property type="match status" value="1"/>
</dbReference>
<dbReference type="InterPro" id="IPR027304">
    <property type="entry name" value="Trigger_fact/SurA_dom_sf"/>
</dbReference>
<gene>
    <name evidence="7" type="ORF">ENM15_00900</name>
</gene>
<dbReference type="GO" id="GO:0003755">
    <property type="term" value="F:peptidyl-prolyl cis-trans isomerase activity"/>
    <property type="evidence" value="ECO:0007669"/>
    <property type="project" value="UniProtKB-KW"/>
</dbReference>
<organism evidence="7">
    <name type="scientific">Thermodesulfobacterium geofontis</name>
    <dbReference type="NCBI Taxonomy" id="1295609"/>
    <lineage>
        <taxon>Bacteria</taxon>
        <taxon>Pseudomonadati</taxon>
        <taxon>Thermodesulfobacteriota</taxon>
        <taxon>Thermodesulfobacteria</taxon>
        <taxon>Thermodesulfobacteriales</taxon>
        <taxon>Thermodesulfobacteriaceae</taxon>
        <taxon>Thermodesulfobacterium</taxon>
    </lineage>
</organism>
<dbReference type="EC" id="5.2.1.8" evidence="2"/>
<dbReference type="EMBL" id="DRWR01000017">
    <property type="protein sequence ID" value="HHQ15377.1"/>
    <property type="molecule type" value="Genomic_DNA"/>
</dbReference>
<evidence type="ECO:0000313" key="7">
    <source>
        <dbReference type="EMBL" id="HHQ15377.1"/>
    </source>
</evidence>
<reference evidence="7" key="1">
    <citation type="journal article" date="2020" name="mSystems">
        <title>Genome- and Community-Level Interaction Insights into Carbon Utilization and Element Cycling Functions of Hydrothermarchaeota in Hydrothermal Sediment.</title>
        <authorList>
            <person name="Zhou Z."/>
            <person name="Liu Y."/>
            <person name="Xu W."/>
            <person name="Pan J."/>
            <person name="Luo Z.H."/>
            <person name="Li M."/>
        </authorList>
    </citation>
    <scope>NUCLEOTIDE SEQUENCE [LARGE SCALE GENOMIC DNA]</scope>
    <source>
        <strain evidence="7">SpSt-106</strain>
    </source>
</reference>
<keyword evidence="5" id="KW-0413">Isomerase</keyword>
<evidence type="ECO:0000256" key="5">
    <source>
        <dbReference type="ARBA" id="ARBA00023235"/>
    </source>
</evidence>
<feature type="domain" description="PpiC" evidence="6">
    <location>
        <begin position="160"/>
        <end position="280"/>
    </location>
</feature>
<comment type="caution">
    <text evidence="7">The sequence shown here is derived from an EMBL/GenBank/DDBJ whole genome shotgun (WGS) entry which is preliminary data.</text>
</comment>
<comment type="catalytic activity">
    <reaction evidence="1">
        <text>[protein]-peptidylproline (omega=180) = [protein]-peptidylproline (omega=0)</text>
        <dbReference type="Rhea" id="RHEA:16237"/>
        <dbReference type="Rhea" id="RHEA-COMP:10747"/>
        <dbReference type="Rhea" id="RHEA-COMP:10748"/>
        <dbReference type="ChEBI" id="CHEBI:83833"/>
        <dbReference type="ChEBI" id="CHEBI:83834"/>
        <dbReference type="EC" id="5.2.1.8"/>
    </reaction>
</comment>
<dbReference type="Gene3D" id="1.10.4030.10">
    <property type="entry name" value="Porin chaperone SurA, peptide-binding domain"/>
    <property type="match status" value="1"/>
</dbReference>
<dbReference type="SUPFAM" id="SSF109998">
    <property type="entry name" value="Triger factor/SurA peptide-binding domain-like"/>
    <property type="match status" value="1"/>
</dbReference>
<evidence type="ECO:0000256" key="3">
    <source>
        <dbReference type="ARBA" id="ARBA00022729"/>
    </source>
</evidence>
<evidence type="ECO:0000259" key="6">
    <source>
        <dbReference type="Pfam" id="PF13145"/>
    </source>
</evidence>
<dbReference type="AlphaFoldDB" id="A0A7V5XF81"/>
<keyword evidence="3" id="KW-0732">Signal</keyword>
<evidence type="ECO:0000256" key="1">
    <source>
        <dbReference type="ARBA" id="ARBA00000971"/>
    </source>
</evidence>
<name>A0A7V5XF81_9BACT</name>
<keyword evidence="4" id="KW-0697">Rotamase</keyword>
<dbReference type="Pfam" id="PF13624">
    <property type="entry name" value="SurA_N_3"/>
    <property type="match status" value="1"/>
</dbReference>
<sequence>MKNRMWIKRAILFLFFFLVFNTYSFASETINKIAAVVGDEFLTLYDLDEMCKPYFERFINPELPLEEKEKIKNQIRKNLLKGWIEESILKIEAKKYGLTVSDEELKKVLTEEINSIGGEEVLKEYLKKQGISYEEYKEKVRDKILKFKFVQIQLKGKVVITEEELKKAYEETIKNYDPTPKYWLSVLIINGDEKLASSIYEEILQGKSFEEVYKTYSENVQLIKEESFKRDELVSEILEKLKNISPGEVTPVIKKDEKYYIIRLLRTEEGEVPSFEEMREKLYQKLFELKAQAVLEKWINELEEKRYIKIYL</sequence>